<protein>
    <recommendedName>
        <fullName evidence="2">No apical meristem-associated C-terminal domain-containing protein</fullName>
    </recommendedName>
</protein>
<feature type="compositionally biased region" description="Polar residues" evidence="1">
    <location>
        <begin position="88"/>
        <end position="102"/>
    </location>
</feature>
<feature type="compositionally biased region" description="Basic and acidic residues" evidence="1">
    <location>
        <begin position="128"/>
        <end position="141"/>
    </location>
</feature>
<feature type="region of interest" description="Disordered" evidence="1">
    <location>
        <begin position="150"/>
        <end position="169"/>
    </location>
</feature>
<keyword evidence="4" id="KW-1185">Reference proteome</keyword>
<gene>
    <name evidence="3" type="ORF">ERUC_LOCUS22600</name>
</gene>
<evidence type="ECO:0000313" key="4">
    <source>
        <dbReference type="Proteomes" id="UP001642260"/>
    </source>
</evidence>
<evidence type="ECO:0000256" key="1">
    <source>
        <dbReference type="SAM" id="MobiDB-lite"/>
    </source>
</evidence>
<feature type="domain" description="No apical meristem-associated C-terminal" evidence="2">
    <location>
        <begin position="47"/>
        <end position="167"/>
    </location>
</feature>
<feature type="compositionally biased region" description="Low complexity" evidence="1">
    <location>
        <begin position="103"/>
        <end position="115"/>
    </location>
</feature>
<sequence length="169" mass="19388">MTTILSAVSKLRGCVNQIENKKSQRCFRTRHFKPSEDVLTQDVKYKKGFKFDHVWPILKGIEIFSNNHSNRAIAFSEESRNAKSSSSIQDESLPSLGMNSYDLNLNSEESSGNLSKRPMGVKKAKKKQQSDEQFKQMMEQNDKLLKAMVKGTSERNKIKRQKIVTKKET</sequence>
<evidence type="ECO:0000259" key="2">
    <source>
        <dbReference type="Pfam" id="PF14303"/>
    </source>
</evidence>
<evidence type="ECO:0000313" key="3">
    <source>
        <dbReference type="EMBL" id="CAH8356845.1"/>
    </source>
</evidence>
<name>A0ABC8KL22_ERUVS</name>
<reference evidence="3 4" key="1">
    <citation type="submission" date="2022-03" db="EMBL/GenBank/DDBJ databases">
        <authorList>
            <person name="Macdonald S."/>
            <person name="Ahmed S."/>
            <person name="Newling K."/>
        </authorList>
    </citation>
    <scope>NUCLEOTIDE SEQUENCE [LARGE SCALE GENOMIC DNA]</scope>
</reference>
<feature type="compositionally biased region" description="Basic residues" evidence="1">
    <location>
        <begin position="157"/>
        <end position="169"/>
    </location>
</feature>
<dbReference type="EMBL" id="CAKOAT010221599">
    <property type="protein sequence ID" value="CAH8356845.1"/>
    <property type="molecule type" value="Genomic_DNA"/>
</dbReference>
<dbReference type="InterPro" id="IPR029466">
    <property type="entry name" value="NAM-associated_C"/>
</dbReference>
<proteinExistence type="predicted"/>
<dbReference type="Proteomes" id="UP001642260">
    <property type="component" value="Unassembled WGS sequence"/>
</dbReference>
<dbReference type="AlphaFoldDB" id="A0ABC8KL22"/>
<dbReference type="Pfam" id="PF14303">
    <property type="entry name" value="NAM-associated"/>
    <property type="match status" value="1"/>
</dbReference>
<comment type="caution">
    <text evidence="3">The sequence shown here is derived from an EMBL/GenBank/DDBJ whole genome shotgun (WGS) entry which is preliminary data.</text>
</comment>
<accession>A0ABC8KL22</accession>
<organism evidence="3 4">
    <name type="scientific">Eruca vesicaria subsp. sativa</name>
    <name type="common">Garden rocket</name>
    <name type="synonym">Eruca sativa</name>
    <dbReference type="NCBI Taxonomy" id="29727"/>
    <lineage>
        <taxon>Eukaryota</taxon>
        <taxon>Viridiplantae</taxon>
        <taxon>Streptophyta</taxon>
        <taxon>Embryophyta</taxon>
        <taxon>Tracheophyta</taxon>
        <taxon>Spermatophyta</taxon>
        <taxon>Magnoliopsida</taxon>
        <taxon>eudicotyledons</taxon>
        <taxon>Gunneridae</taxon>
        <taxon>Pentapetalae</taxon>
        <taxon>rosids</taxon>
        <taxon>malvids</taxon>
        <taxon>Brassicales</taxon>
        <taxon>Brassicaceae</taxon>
        <taxon>Brassiceae</taxon>
        <taxon>Eruca</taxon>
    </lineage>
</organism>
<feature type="region of interest" description="Disordered" evidence="1">
    <location>
        <begin position="77"/>
        <end position="141"/>
    </location>
</feature>